<feature type="domain" description="Arabidopsis retrotransposon Orf1 C-terminal" evidence="2">
    <location>
        <begin position="37"/>
        <end position="180"/>
    </location>
</feature>
<accession>A0A6D2KY82</accession>
<dbReference type="Proteomes" id="UP000467841">
    <property type="component" value="Unassembled WGS sequence"/>
</dbReference>
<protein>
    <recommendedName>
        <fullName evidence="2">Arabidopsis retrotransposon Orf1 C-terminal domain-containing protein</fullName>
    </recommendedName>
</protein>
<proteinExistence type="predicted"/>
<evidence type="ECO:0000313" key="3">
    <source>
        <dbReference type="EMBL" id="CAA7057476.1"/>
    </source>
</evidence>
<comment type="caution">
    <text evidence="3">The sequence shown here is derived from an EMBL/GenBank/DDBJ whole genome shotgun (WGS) entry which is preliminary data.</text>
</comment>
<sequence length="188" mass="21096">MMSSIELSWTKAGMDHVLGKGRKKMVTFRQLEILFGSKAAQIRSPVLRYVTSLANTFFARKPLGQSMKEKSSSLTWESSPSSHAQGWEEDQRRQGTQEFMPLLDQLSPKTTAYNTHQKGRKLSVGGIITPILVQLVSVNKKKATPAGWMDIKFCKTNLLIDHKEVDGRYQFKFTHPTAGPFQASPAQP</sequence>
<dbReference type="InterPro" id="IPR004312">
    <property type="entry name" value="ATHILA_Orf1_C"/>
</dbReference>
<dbReference type="AlphaFoldDB" id="A0A6D2KY82"/>
<feature type="compositionally biased region" description="Low complexity" evidence="1">
    <location>
        <begin position="72"/>
        <end position="82"/>
    </location>
</feature>
<evidence type="ECO:0000259" key="2">
    <source>
        <dbReference type="Pfam" id="PF03078"/>
    </source>
</evidence>
<organism evidence="3 4">
    <name type="scientific">Microthlaspi erraticum</name>
    <dbReference type="NCBI Taxonomy" id="1685480"/>
    <lineage>
        <taxon>Eukaryota</taxon>
        <taxon>Viridiplantae</taxon>
        <taxon>Streptophyta</taxon>
        <taxon>Embryophyta</taxon>
        <taxon>Tracheophyta</taxon>
        <taxon>Spermatophyta</taxon>
        <taxon>Magnoliopsida</taxon>
        <taxon>eudicotyledons</taxon>
        <taxon>Gunneridae</taxon>
        <taxon>Pentapetalae</taxon>
        <taxon>rosids</taxon>
        <taxon>malvids</taxon>
        <taxon>Brassicales</taxon>
        <taxon>Brassicaceae</taxon>
        <taxon>Coluteocarpeae</taxon>
        <taxon>Microthlaspi</taxon>
    </lineage>
</organism>
<reference evidence="3" key="1">
    <citation type="submission" date="2020-01" db="EMBL/GenBank/DDBJ databases">
        <authorList>
            <person name="Mishra B."/>
        </authorList>
    </citation>
    <scope>NUCLEOTIDE SEQUENCE [LARGE SCALE GENOMIC DNA]</scope>
</reference>
<gene>
    <name evidence="3" type="ORF">MERR_LOCUS44712</name>
</gene>
<dbReference type="OrthoDB" id="1750933at2759"/>
<evidence type="ECO:0000313" key="4">
    <source>
        <dbReference type="Proteomes" id="UP000467841"/>
    </source>
</evidence>
<dbReference type="Pfam" id="PF03078">
    <property type="entry name" value="ATHILA"/>
    <property type="match status" value="1"/>
</dbReference>
<dbReference type="EMBL" id="CACVBM020001695">
    <property type="protein sequence ID" value="CAA7057476.1"/>
    <property type="molecule type" value="Genomic_DNA"/>
</dbReference>
<feature type="region of interest" description="Disordered" evidence="1">
    <location>
        <begin position="69"/>
        <end position="93"/>
    </location>
</feature>
<keyword evidence="4" id="KW-1185">Reference proteome</keyword>
<name>A0A6D2KY82_9BRAS</name>
<evidence type="ECO:0000256" key="1">
    <source>
        <dbReference type="SAM" id="MobiDB-lite"/>
    </source>
</evidence>